<evidence type="ECO:0000256" key="2">
    <source>
        <dbReference type="ARBA" id="ARBA00022475"/>
    </source>
</evidence>
<evidence type="ECO:0000313" key="7">
    <source>
        <dbReference type="EMBL" id="MBB5172209.1"/>
    </source>
</evidence>
<keyword evidence="5 6" id="KW-0472">Membrane</keyword>
<dbReference type="GO" id="GO:0005886">
    <property type="term" value="C:plasma membrane"/>
    <property type="evidence" value="ECO:0007669"/>
    <property type="project" value="UniProtKB-SubCell"/>
</dbReference>
<dbReference type="Pfam" id="PF03626">
    <property type="entry name" value="COX4_pro"/>
    <property type="match status" value="1"/>
</dbReference>
<evidence type="ECO:0000256" key="1">
    <source>
        <dbReference type="ARBA" id="ARBA00004651"/>
    </source>
</evidence>
<evidence type="ECO:0000256" key="6">
    <source>
        <dbReference type="SAM" id="Phobius"/>
    </source>
</evidence>
<comment type="caution">
    <text evidence="7">The sequence shown here is derived from an EMBL/GenBank/DDBJ whole genome shotgun (WGS) entry which is preliminary data.</text>
</comment>
<evidence type="ECO:0000313" key="8">
    <source>
        <dbReference type="Proteomes" id="UP000551878"/>
    </source>
</evidence>
<sequence>MSEHVDPTAPLKGEVSKKTERQLAREMRNQIITFVFMVFLVALSFLGIASEAIPNGFAIPFSLLIAAVMVVIQLYYFMHLKDKGTYWPNVFIWTGIFIAAPTVASLMLLLGVVKY</sequence>
<feature type="transmembrane region" description="Helical" evidence="6">
    <location>
        <begin position="90"/>
        <end position="113"/>
    </location>
</feature>
<dbReference type="Proteomes" id="UP000551878">
    <property type="component" value="Unassembled WGS sequence"/>
</dbReference>
<dbReference type="InterPro" id="IPR005171">
    <property type="entry name" value="Cyt_c_oxidase_su4_prok"/>
</dbReference>
<feature type="transmembrane region" description="Helical" evidence="6">
    <location>
        <begin position="56"/>
        <end position="78"/>
    </location>
</feature>
<keyword evidence="8" id="KW-1185">Reference proteome</keyword>
<keyword evidence="4 6" id="KW-1133">Transmembrane helix</keyword>
<gene>
    <name evidence="7" type="ORF">HNQ41_000349</name>
</gene>
<evidence type="ECO:0000256" key="4">
    <source>
        <dbReference type="ARBA" id="ARBA00022989"/>
    </source>
</evidence>
<comment type="subcellular location">
    <subcellularLocation>
        <location evidence="1">Cell membrane</location>
        <topology evidence="1">Multi-pass membrane protein</topology>
    </subcellularLocation>
</comment>
<protein>
    <submittedName>
        <fullName evidence="7">Cytochrome c oxidase subunit 4</fullName>
    </submittedName>
</protein>
<evidence type="ECO:0000256" key="3">
    <source>
        <dbReference type="ARBA" id="ARBA00022692"/>
    </source>
</evidence>
<feature type="transmembrane region" description="Helical" evidence="6">
    <location>
        <begin position="31"/>
        <end position="50"/>
    </location>
</feature>
<keyword evidence="2" id="KW-1003">Cell membrane</keyword>
<reference evidence="7 8" key="1">
    <citation type="submission" date="2020-08" db="EMBL/GenBank/DDBJ databases">
        <title>Genomic Encyclopedia of Type Strains, Phase IV (KMG-IV): sequencing the most valuable type-strain genomes for metagenomic binning, comparative biology and taxonomic classification.</title>
        <authorList>
            <person name="Goeker M."/>
        </authorList>
    </citation>
    <scope>NUCLEOTIDE SEQUENCE [LARGE SCALE GENOMIC DNA]</scope>
    <source>
        <strain evidence="7 8">DSM 24696</strain>
    </source>
</reference>
<evidence type="ECO:0000256" key="5">
    <source>
        <dbReference type="ARBA" id="ARBA00023136"/>
    </source>
</evidence>
<organism evidence="7 8">
    <name type="scientific">Texcoconibacillus texcoconensis</name>
    <dbReference type="NCBI Taxonomy" id="1095777"/>
    <lineage>
        <taxon>Bacteria</taxon>
        <taxon>Bacillati</taxon>
        <taxon>Bacillota</taxon>
        <taxon>Bacilli</taxon>
        <taxon>Bacillales</taxon>
        <taxon>Bacillaceae</taxon>
        <taxon>Texcoconibacillus</taxon>
    </lineage>
</organism>
<proteinExistence type="predicted"/>
<dbReference type="EMBL" id="JACHHB010000001">
    <property type="protein sequence ID" value="MBB5172209.1"/>
    <property type="molecule type" value="Genomic_DNA"/>
</dbReference>
<keyword evidence="3 6" id="KW-0812">Transmembrane</keyword>
<dbReference type="RefSeq" id="WP_184662678.1">
    <property type="nucleotide sequence ID" value="NZ_JACHHB010000001.1"/>
</dbReference>
<name>A0A840QLG2_9BACI</name>
<accession>A0A840QLG2</accession>
<dbReference type="AlphaFoldDB" id="A0A840QLG2"/>